<protein>
    <submittedName>
        <fullName evidence="1">Uncharacterized protein</fullName>
    </submittedName>
</protein>
<dbReference type="EMBL" id="JANPWB010000010">
    <property type="protein sequence ID" value="KAJ1137909.1"/>
    <property type="molecule type" value="Genomic_DNA"/>
</dbReference>
<name>A0AAV7QC72_PLEWA</name>
<dbReference type="AlphaFoldDB" id="A0AAV7QC72"/>
<accession>A0AAV7QC72</accession>
<evidence type="ECO:0000313" key="1">
    <source>
        <dbReference type="EMBL" id="KAJ1137909.1"/>
    </source>
</evidence>
<evidence type="ECO:0000313" key="2">
    <source>
        <dbReference type="Proteomes" id="UP001066276"/>
    </source>
</evidence>
<gene>
    <name evidence="1" type="ORF">NDU88_004305</name>
</gene>
<dbReference type="Proteomes" id="UP001066276">
    <property type="component" value="Chromosome 6"/>
</dbReference>
<organism evidence="1 2">
    <name type="scientific">Pleurodeles waltl</name>
    <name type="common">Iberian ribbed newt</name>
    <dbReference type="NCBI Taxonomy" id="8319"/>
    <lineage>
        <taxon>Eukaryota</taxon>
        <taxon>Metazoa</taxon>
        <taxon>Chordata</taxon>
        <taxon>Craniata</taxon>
        <taxon>Vertebrata</taxon>
        <taxon>Euteleostomi</taxon>
        <taxon>Amphibia</taxon>
        <taxon>Batrachia</taxon>
        <taxon>Caudata</taxon>
        <taxon>Salamandroidea</taxon>
        <taxon>Salamandridae</taxon>
        <taxon>Pleurodelinae</taxon>
        <taxon>Pleurodeles</taxon>
    </lineage>
</organism>
<comment type="caution">
    <text evidence="1">The sequence shown here is derived from an EMBL/GenBank/DDBJ whole genome shotgun (WGS) entry which is preliminary data.</text>
</comment>
<keyword evidence="2" id="KW-1185">Reference proteome</keyword>
<sequence length="116" mass="13056">MPLIETETQTVGTEGCWLLPFCRAPLGPMQASACPQYMFLFASCDPVVNRTCDHEVTNDSCILSHLTQPCGMPPRAPVPPLPTDFQLAHCAPTWKTQRCQRRPRERSVVCNNFHRT</sequence>
<proteinExistence type="predicted"/>
<reference evidence="1" key="1">
    <citation type="journal article" date="2022" name="bioRxiv">
        <title>Sequencing and chromosome-scale assembly of the giantPleurodeles waltlgenome.</title>
        <authorList>
            <person name="Brown T."/>
            <person name="Elewa A."/>
            <person name="Iarovenko S."/>
            <person name="Subramanian E."/>
            <person name="Araus A.J."/>
            <person name="Petzold A."/>
            <person name="Susuki M."/>
            <person name="Suzuki K.-i.T."/>
            <person name="Hayashi T."/>
            <person name="Toyoda A."/>
            <person name="Oliveira C."/>
            <person name="Osipova E."/>
            <person name="Leigh N.D."/>
            <person name="Simon A."/>
            <person name="Yun M.H."/>
        </authorList>
    </citation>
    <scope>NUCLEOTIDE SEQUENCE</scope>
    <source>
        <strain evidence="1">20211129_DDA</strain>
        <tissue evidence="1">Liver</tissue>
    </source>
</reference>